<dbReference type="EMBL" id="CP014133">
    <property type="protein sequence ID" value="AVH29694.1"/>
    <property type="molecule type" value="Genomic_DNA"/>
</dbReference>
<accession>A0ABN5HTG0</accession>
<dbReference type="InterPro" id="IPR036758">
    <property type="entry name" value="At5g01610-like"/>
</dbReference>
<gene>
    <name evidence="1" type="ORF">AL468_21435</name>
</gene>
<organism evidence="1 2">
    <name type="scientific">Vibrio diabolicus</name>
    <dbReference type="NCBI Taxonomy" id="50719"/>
    <lineage>
        <taxon>Bacteria</taxon>
        <taxon>Pseudomonadati</taxon>
        <taxon>Pseudomonadota</taxon>
        <taxon>Gammaproteobacteria</taxon>
        <taxon>Vibrionales</taxon>
        <taxon>Vibrionaceae</taxon>
        <taxon>Vibrio</taxon>
        <taxon>Vibrio diabolicus subgroup</taxon>
    </lineage>
</organism>
<protein>
    <recommendedName>
        <fullName evidence="3">Pesticin immunity protein</fullName>
    </recommendedName>
</protein>
<name>A0ABN5HTG0_9VIBR</name>
<sequence length="132" mass="15150">MIYSRLLIILAVIWSGLTSAASMTDIYELLDFTSFPNSLNPKSIEERHFSDFQGEFKLAVPKITKDEIVIDDDHWYYKIELMEVKGDNVYLCFHDKSKVGSYDSVQPIVVRRYGNDFVALALDPTSSNQECK</sequence>
<dbReference type="SUPFAM" id="SSF141562">
    <property type="entry name" value="At5g01610-like"/>
    <property type="match status" value="1"/>
</dbReference>
<reference evidence="2" key="1">
    <citation type="submission" date="2017-12" db="EMBL/GenBank/DDBJ databases">
        <title>FDA dAtabase for Regulatory Grade micrObial Sequences (FDA-ARGOS): Supporting development and validation of Infectious Disease Dx tests.</title>
        <authorList>
            <person name="Hoffmann M."/>
            <person name="Allard M."/>
            <person name="Evans P."/>
            <person name="Brown E."/>
            <person name="Tallon L.J."/>
            <person name="Sadzewicz L."/>
            <person name="Sengamalay N."/>
            <person name="Ott S."/>
            <person name="Godinez A."/>
            <person name="Nagaraj S."/>
            <person name="Vavikolanu K."/>
            <person name="Aluvathingal J."/>
            <person name="Nadendla S."/>
            <person name="Hobson J."/>
            <person name="Sichtig H."/>
        </authorList>
    </citation>
    <scope>NUCLEOTIDE SEQUENCE [LARGE SCALE GENOMIC DNA]</scope>
    <source>
        <strain evidence="2">LMG 3418</strain>
    </source>
</reference>
<proteinExistence type="predicted"/>
<evidence type="ECO:0000313" key="1">
    <source>
        <dbReference type="EMBL" id="AVH29694.1"/>
    </source>
</evidence>
<keyword evidence="2" id="KW-1185">Reference proteome</keyword>
<evidence type="ECO:0000313" key="2">
    <source>
        <dbReference type="Proteomes" id="UP000237665"/>
    </source>
</evidence>
<dbReference type="RefSeq" id="WP_104973547.1">
    <property type="nucleotide sequence ID" value="NZ_CP014133.1"/>
</dbReference>
<dbReference type="Proteomes" id="UP000237665">
    <property type="component" value="Chromosome 2"/>
</dbReference>
<evidence type="ECO:0008006" key="3">
    <source>
        <dbReference type="Google" id="ProtNLM"/>
    </source>
</evidence>